<keyword evidence="6 8" id="KW-0963">Cytoplasm</keyword>
<feature type="binding site" evidence="9">
    <location>
        <begin position="77"/>
        <end position="79"/>
    </location>
    <ligand>
        <name>L-histidine</name>
        <dbReference type="ChEBI" id="CHEBI:57595"/>
    </ligand>
</feature>
<dbReference type="InterPro" id="IPR004517">
    <property type="entry name" value="HisZ"/>
</dbReference>
<dbReference type="EMBL" id="PXOH01000044">
    <property type="protein sequence ID" value="PSF31381.1"/>
    <property type="molecule type" value="Genomic_DNA"/>
</dbReference>
<evidence type="ECO:0000256" key="4">
    <source>
        <dbReference type="ARBA" id="ARBA00011496"/>
    </source>
</evidence>
<dbReference type="GO" id="GO:0016757">
    <property type="term" value="F:glycosyltransferase activity"/>
    <property type="evidence" value="ECO:0007669"/>
    <property type="project" value="UniProtKB-KW"/>
</dbReference>
<keyword evidence="11" id="KW-0328">Glycosyltransferase</keyword>
<comment type="function">
    <text evidence="7 8">Required for the first step of histidine biosynthesis. May allow the feedback regulation of ATP phosphoribosyltransferase activity by histidine.</text>
</comment>
<dbReference type="InterPro" id="IPR006195">
    <property type="entry name" value="aa-tRNA-synth_II"/>
</dbReference>
<evidence type="ECO:0000313" key="11">
    <source>
        <dbReference type="EMBL" id="PSF31381.1"/>
    </source>
</evidence>
<evidence type="ECO:0000256" key="1">
    <source>
        <dbReference type="ARBA" id="ARBA00004496"/>
    </source>
</evidence>
<comment type="miscellaneous">
    <text evidence="8">This function is generally fulfilled by the C-terminal part of HisG, which is missing in some bacteria such as this one.</text>
</comment>
<keyword evidence="8" id="KW-0368">Histidine biosynthesis</keyword>
<dbReference type="GO" id="GO:0005737">
    <property type="term" value="C:cytoplasm"/>
    <property type="evidence" value="ECO:0007669"/>
    <property type="project" value="UniProtKB-SubCell"/>
</dbReference>
<dbReference type="RefSeq" id="WP_106459184.1">
    <property type="nucleotide sequence ID" value="NZ_PXOH01000044.1"/>
</dbReference>
<keyword evidence="12" id="KW-1185">Reference proteome</keyword>
<evidence type="ECO:0000256" key="3">
    <source>
        <dbReference type="ARBA" id="ARBA00005539"/>
    </source>
</evidence>
<comment type="subcellular location">
    <subcellularLocation>
        <location evidence="1 8">Cytoplasm</location>
    </subcellularLocation>
</comment>
<reference evidence="11 12" key="1">
    <citation type="submission" date="2018-03" db="EMBL/GenBank/DDBJ databases">
        <title>The ancient ancestry and fast evolution of plastids.</title>
        <authorList>
            <person name="Moore K.R."/>
            <person name="Magnabosco C."/>
            <person name="Momper L."/>
            <person name="Gold D.A."/>
            <person name="Bosak T."/>
            <person name="Fournier G.P."/>
        </authorList>
    </citation>
    <scope>NUCLEOTIDE SEQUENCE [LARGE SCALE GENOMIC DNA]</scope>
    <source>
        <strain evidence="11 12">CCALA 016</strain>
    </source>
</reference>
<dbReference type="OrthoDB" id="9800814at2"/>
<dbReference type="PANTHER" id="PTHR43707:SF1">
    <property type="entry name" value="HISTIDINE--TRNA LIGASE, MITOCHONDRIAL-RELATED"/>
    <property type="match status" value="1"/>
</dbReference>
<feature type="binding site" evidence="9">
    <location>
        <position position="122"/>
    </location>
    <ligand>
        <name>L-histidine</name>
        <dbReference type="ChEBI" id="CHEBI:57595"/>
    </ligand>
</feature>
<dbReference type="Pfam" id="PF13393">
    <property type="entry name" value="tRNA-synt_His"/>
    <property type="match status" value="1"/>
</dbReference>
<comment type="similarity">
    <text evidence="3 8">Belongs to the class-II aminoacyl-tRNA synthetase family. HisZ subfamily.</text>
</comment>
<evidence type="ECO:0000256" key="2">
    <source>
        <dbReference type="ARBA" id="ARBA00004667"/>
    </source>
</evidence>
<dbReference type="HAMAP" id="MF_00125">
    <property type="entry name" value="HisZ"/>
    <property type="match status" value="1"/>
</dbReference>
<dbReference type="PANTHER" id="PTHR43707">
    <property type="entry name" value="HISTIDYL-TRNA SYNTHETASE"/>
    <property type="match status" value="1"/>
</dbReference>
<proteinExistence type="inferred from homology"/>
<dbReference type="InterPro" id="IPR041715">
    <property type="entry name" value="HisRS-like_core"/>
</dbReference>
<keyword evidence="11" id="KW-0808">Transferase</keyword>
<protein>
    <recommendedName>
        <fullName evidence="5 8">ATP phosphoribosyltransferase regulatory subunit</fullName>
    </recommendedName>
</protein>
<dbReference type="Gene3D" id="3.30.930.10">
    <property type="entry name" value="Bira Bifunctional Protein, Domain 2"/>
    <property type="match status" value="1"/>
</dbReference>
<dbReference type="NCBIfam" id="TIGR00443">
    <property type="entry name" value="hisZ_biosyn_reg"/>
    <property type="match status" value="1"/>
</dbReference>
<evidence type="ECO:0000256" key="8">
    <source>
        <dbReference type="HAMAP-Rule" id="MF_00125"/>
    </source>
</evidence>
<evidence type="ECO:0000313" key="12">
    <source>
        <dbReference type="Proteomes" id="UP000239001"/>
    </source>
</evidence>
<evidence type="ECO:0000256" key="7">
    <source>
        <dbReference type="ARBA" id="ARBA00025246"/>
    </source>
</evidence>
<reference evidence="11 12" key="2">
    <citation type="submission" date="2018-03" db="EMBL/GenBank/DDBJ databases">
        <authorList>
            <person name="Keele B.F."/>
        </authorList>
    </citation>
    <scope>NUCLEOTIDE SEQUENCE [LARGE SCALE GENOMIC DNA]</scope>
    <source>
        <strain evidence="11 12">CCALA 016</strain>
    </source>
</reference>
<comment type="subunit">
    <text evidence="4 8">Heteromultimer composed of HisG and HisZ subunits.</text>
</comment>
<organism evidence="11 12">
    <name type="scientific">Aphanothece hegewaldii CCALA 016</name>
    <dbReference type="NCBI Taxonomy" id="2107694"/>
    <lineage>
        <taxon>Bacteria</taxon>
        <taxon>Bacillati</taxon>
        <taxon>Cyanobacteriota</taxon>
        <taxon>Cyanophyceae</taxon>
        <taxon>Oscillatoriophycideae</taxon>
        <taxon>Chroococcales</taxon>
        <taxon>Aphanothecaceae</taxon>
        <taxon>Aphanothece</taxon>
    </lineage>
</organism>
<feature type="binding site" evidence="9">
    <location>
        <position position="107"/>
    </location>
    <ligand>
        <name>L-histidine</name>
        <dbReference type="ChEBI" id="CHEBI:57595"/>
    </ligand>
</feature>
<evidence type="ECO:0000256" key="9">
    <source>
        <dbReference type="PIRSR" id="PIRSR001549-1"/>
    </source>
</evidence>
<dbReference type="InterPro" id="IPR045864">
    <property type="entry name" value="aa-tRNA-synth_II/BPL/LPL"/>
</dbReference>
<dbReference type="UniPathway" id="UPA00031">
    <property type="reaction ID" value="UER00006"/>
</dbReference>
<feature type="domain" description="Aminoacyl-transfer RNA synthetases class-II family profile" evidence="10">
    <location>
        <begin position="1"/>
        <end position="349"/>
    </location>
</feature>
<feature type="binding site" evidence="9">
    <location>
        <position position="126"/>
    </location>
    <ligand>
        <name>L-histidine</name>
        <dbReference type="ChEBI" id="CHEBI:57595"/>
    </ligand>
</feature>
<comment type="pathway">
    <text evidence="2 8">Amino-acid biosynthesis; L-histidine biosynthesis; L-histidine from 5-phospho-alpha-D-ribose 1-diphosphate: step 1/9.</text>
</comment>
<evidence type="ECO:0000259" key="10">
    <source>
        <dbReference type="PROSITE" id="PS50862"/>
    </source>
</evidence>
<dbReference type="PIRSF" id="PIRSF001549">
    <property type="entry name" value="His-tRNA_synth"/>
    <property type="match status" value="1"/>
</dbReference>
<dbReference type="Proteomes" id="UP000239001">
    <property type="component" value="Unassembled WGS sequence"/>
</dbReference>
<dbReference type="AlphaFoldDB" id="A0A2T1LRK6"/>
<sequence>MIHQAPSGARDLLPLEVTQKSWMNDRIQEIFQRWGYQRIVTSSIEWLDTLIAGGAIERSTVIQLQETAEGALGLRPELTASIARTAVTRMSDHSHPQRLCYRANVFRNPPTGHHGQQLEFHQAGVELLMRGGVLADAEILLLLADCLEQLGVPQWHLLIGEAALTRSLLAPFPVPLQQQVRDCLAHLDYVSLENLAYPSAALREHGLLLFNLRGKPADVLQKILNLDLDESAQEAVSNLKSLLEVVENSFAQRSTQNAIAFPLVLDLSLLQTFDFYTGIIFKAVSYTDQQLRILGQGGRYDQLLSVYHPQQESAPGIGFSLNLEELHTCLLSTGILPQQTPALDWLVIPQTKDAEIAAFIHAQTLRKSTELIRVSLFIGERSEDGIREYIQNIRVKNLAWVQADGQVIIETI</sequence>
<dbReference type="GO" id="GO:0004821">
    <property type="term" value="F:histidine-tRNA ligase activity"/>
    <property type="evidence" value="ECO:0007669"/>
    <property type="project" value="TreeGrafter"/>
</dbReference>
<dbReference type="GO" id="GO:0006427">
    <property type="term" value="P:histidyl-tRNA aminoacylation"/>
    <property type="evidence" value="ECO:0007669"/>
    <property type="project" value="TreeGrafter"/>
</dbReference>
<dbReference type="InterPro" id="IPR004516">
    <property type="entry name" value="HisRS/HisZ"/>
</dbReference>
<evidence type="ECO:0000256" key="5">
    <source>
        <dbReference type="ARBA" id="ARBA00020397"/>
    </source>
</evidence>
<dbReference type="SUPFAM" id="SSF55681">
    <property type="entry name" value="Class II aaRS and biotin synthetases"/>
    <property type="match status" value="1"/>
</dbReference>
<accession>A0A2T1LRK6</accession>
<keyword evidence="8" id="KW-0028">Amino-acid biosynthesis</keyword>
<dbReference type="CDD" id="cd00773">
    <property type="entry name" value="HisRS-like_core"/>
    <property type="match status" value="1"/>
</dbReference>
<dbReference type="PROSITE" id="PS50862">
    <property type="entry name" value="AA_TRNA_LIGASE_II"/>
    <property type="match status" value="1"/>
</dbReference>
<comment type="caution">
    <text evidence="11">The sequence shown here is derived from an EMBL/GenBank/DDBJ whole genome shotgun (WGS) entry which is preliminary data.</text>
</comment>
<gene>
    <name evidence="8" type="primary">hisZ</name>
    <name evidence="11" type="ORF">C7H19_22645</name>
</gene>
<dbReference type="NCBIfam" id="NF008940">
    <property type="entry name" value="PRK12292.2-3"/>
    <property type="match status" value="1"/>
</dbReference>
<name>A0A2T1LRK6_9CHRO</name>
<evidence type="ECO:0000256" key="6">
    <source>
        <dbReference type="ARBA" id="ARBA00022490"/>
    </source>
</evidence>
<dbReference type="GO" id="GO:0000105">
    <property type="term" value="P:L-histidine biosynthetic process"/>
    <property type="evidence" value="ECO:0007669"/>
    <property type="project" value="UniProtKB-UniRule"/>
</dbReference>